<feature type="compositionally biased region" description="Polar residues" evidence="1">
    <location>
        <begin position="54"/>
        <end position="66"/>
    </location>
</feature>
<feature type="compositionally biased region" description="Low complexity" evidence="1">
    <location>
        <begin position="339"/>
        <end position="354"/>
    </location>
</feature>
<feature type="region of interest" description="Disordered" evidence="1">
    <location>
        <begin position="284"/>
        <end position="354"/>
    </location>
</feature>
<feature type="compositionally biased region" description="Polar residues" evidence="1">
    <location>
        <begin position="407"/>
        <end position="419"/>
    </location>
</feature>
<dbReference type="Proteomes" id="UP000054047">
    <property type="component" value="Unassembled WGS sequence"/>
</dbReference>
<feature type="compositionally biased region" description="Polar residues" evidence="1">
    <location>
        <begin position="910"/>
        <end position="921"/>
    </location>
</feature>
<evidence type="ECO:0000313" key="3">
    <source>
        <dbReference type="Proteomes" id="UP000054047"/>
    </source>
</evidence>
<dbReference type="EMBL" id="KN726479">
    <property type="protein sequence ID" value="KIH68045.1"/>
    <property type="molecule type" value="Genomic_DNA"/>
</dbReference>
<feature type="compositionally biased region" description="Polar residues" evidence="1">
    <location>
        <begin position="537"/>
        <end position="565"/>
    </location>
</feature>
<gene>
    <name evidence="2" type="ORF">ANCDUO_01616</name>
</gene>
<feature type="compositionally biased region" description="Low complexity" evidence="1">
    <location>
        <begin position="630"/>
        <end position="641"/>
    </location>
</feature>
<feature type="compositionally biased region" description="Basic and acidic residues" evidence="1">
    <location>
        <begin position="513"/>
        <end position="525"/>
    </location>
</feature>
<feature type="compositionally biased region" description="Polar residues" evidence="1">
    <location>
        <begin position="574"/>
        <end position="593"/>
    </location>
</feature>
<feature type="compositionally biased region" description="Low complexity" evidence="1">
    <location>
        <begin position="964"/>
        <end position="987"/>
    </location>
</feature>
<feature type="compositionally biased region" description="Polar residues" evidence="1">
    <location>
        <begin position="946"/>
        <end position="963"/>
    </location>
</feature>
<feature type="region of interest" description="Disordered" evidence="1">
    <location>
        <begin position="671"/>
        <end position="769"/>
    </location>
</feature>
<evidence type="ECO:0000256" key="1">
    <source>
        <dbReference type="SAM" id="MobiDB-lite"/>
    </source>
</evidence>
<protein>
    <submittedName>
        <fullName evidence="2">Uncharacterized protein</fullName>
    </submittedName>
</protein>
<dbReference type="AlphaFoldDB" id="A0A0C2H2M4"/>
<feature type="compositionally biased region" description="Low complexity" evidence="1">
    <location>
        <begin position="810"/>
        <end position="820"/>
    </location>
</feature>
<feature type="compositionally biased region" description="Polar residues" evidence="1">
    <location>
        <begin position="479"/>
        <end position="512"/>
    </location>
</feature>
<feature type="compositionally biased region" description="Low complexity" evidence="1">
    <location>
        <begin position="385"/>
        <end position="394"/>
    </location>
</feature>
<reference evidence="2 3" key="1">
    <citation type="submission" date="2013-12" db="EMBL/GenBank/DDBJ databases">
        <title>Draft genome of the parsitic nematode Ancylostoma duodenale.</title>
        <authorList>
            <person name="Mitreva M."/>
        </authorList>
    </citation>
    <scope>NUCLEOTIDE SEQUENCE [LARGE SCALE GENOMIC DNA]</scope>
    <source>
        <strain evidence="2 3">Zhejiang</strain>
    </source>
</reference>
<feature type="compositionally biased region" description="Low complexity" evidence="1">
    <location>
        <begin position="248"/>
        <end position="266"/>
    </location>
</feature>
<feature type="region of interest" description="Disordered" evidence="1">
    <location>
        <begin position="140"/>
        <end position="266"/>
    </location>
</feature>
<name>A0A0C2H2M4_9BILA</name>
<organism evidence="2 3">
    <name type="scientific">Ancylostoma duodenale</name>
    <dbReference type="NCBI Taxonomy" id="51022"/>
    <lineage>
        <taxon>Eukaryota</taxon>
        <taxon>Metazoa</taxon>
        <taxon>Ecdysozoa</taxon>
        <taxon>Nematoda</taxon>
        <taxon>Chromadorea</taxon>
        <taxon>Rhabditida</taxon>
        <taxon>Rhabditina</taxon>
        <taxon>Rhabditomorpha</taxon>
        <taxon>Strongyloidea</taxon>
        <taxon>Ancylostomatidae</taxon>
        <taxon>Ancylostomatinae</taxon>
        <taxon>Ancylostoma</taxon>
    </lineage>
</organism>
<feature type="compositionally biased region" description="Low complexity" evidence="1">
    <location>
        <begin position="296"/>
        <end position="329"/>
    </location>
</feature>
<accession>A0A0C2H2M4</accession>
<feature type="region of interest" description="Disordered" evidence="1">
    <location>
        <begin position="1105"/>
        <end position="1146"/>
    </location>
</feature>
<feature type="compositionally biased region" description="Low complexity" evidence="1">
    <location>
        <begin position="85"/>
        <end position="121"/>
    </location>
</feature>
<keyword evidence="3" id="KW-1185">Reference proteome</keyword>
<feature type="region of interest" description="Disordered" evidence="1">
    <location>
        <begin position="385"/>
        <end position="641"/>
    </location>
</feature>
<feature type="compositionally biased region" description="Polar residues" evidence="1">
    <location>
        <begin position="821"/>
        <end position="841"/>
    </location>
</feature>
<feature type="compositionally biased region" description="Polar residues" evidence="1">
    <location>
        <begin position="725"/>
        <end position="750"/>
    </location>
</feature>
<feature type="compositionally biased region" description="Polar residues" evidence="1">
    <location>
        <begin position="852"/>
        <end position="885"/>
    </location>
</feature>
<proteinExistence type="predicted"/>
<feature type="region of interest" description="Disordered" evidence="1">
    <location>
        <begin position="785"/>
        <end position="996"/>
    </location>
</feature>
<sequence length="1162" mass="118509">MSPKELVTAVDGDDLLSSTKSERKPHGPAEAGTTDMLGESSTQASAAPKEGGTMETTGASKGTTVETFERELSTTPPVFERPLLTSSTFAPEESTESTTPSTLRSSTATEPKTAVESSASVTVSTLSLGFSTASTIVSGGMSTSASGTVQESSSGFTSSSLTNAATEEPVASRKTTSTFEGLAREPSTASSSESTQFTYSTLESTETTSSPREASESTTVVDSSSSSDTHGTPGTTTPAQESTRDISGEATTTESSSEDMSQSSSTIQGLITDITDAFFPSTGVTETTESARTEESSGFSESSSGETAETTHPSEPATSSSAASELTTLDTDATSAGATITGSIISPSTSTTPPYEASSILYSTIGAATSASDGFTGEFETTLSLEESTEMSGTPEAELTSGAGEAASSTEGSGLTSGPTEEELIGESTISAMTTSSRVVVSTSGSSTMSTEFTSTEPTSTGVATQETESMEGSGIFDGSTTDSLSHTESLTTIGVTGSRVESTSTRTSILTERTESVGEFKTTKSSEAPEPAGRSTADNTLTDATVTISPSMIQPVTSQPSMGTSLDAEGMQWTGSTRVTGTTDPRTETTSRPLPPSGDIRSTDEPSFMITKDVVSTDLSRGGTSLQGTFPTSTPTSKSSILVQSTIETIRLGEDISTVPVEGILSTGIPQEPVWSTRGPPVESTELSALPSASPSEAVTPPGSSSELPVTSEPVTAPGGTDEITATSVPSDTSVPLNITTTESTITSPDSEKSTSFSSQELSSTSVKAATKITEATSFTGPTEAVTAITERKGTLGTISRSPMKPRPSTVSVGTGTTSNMVTPEGSLSTGAPSEGTTSGDRGAFSGFPEDTTTLPEGQFTGTKTVMISTGTAGEMDNTLSTSPLPEHPREPLGTTSGMPGKLALPHATTITEGPSTQPSDGGVGRTEETMTGGSTESSVFPEQLPSSTGTPTVENGTEQPKSTTASESETTRTSATRTSDLSTTTFVEGRPATATSVKEGIHAGSATTSQQENLAQSTVIRVTASTIAPDRSTDFTEHLMIGEMVTQRPDGSSLTGLISEATTMSHLAVTQTITSTSTASDGFTVGTVVGSTVTATSKLSPLTSSRNVTTDTNTTTTLTTNGVTSDEKSATSSTTEGTSSSFSTNSCHLHKTFSFCLFTH</sequence>
<feature type="compositionally biased region" description="Polar residues" evidence="1">
    <location>
        <begin position="618"/>
        <end position="629"/>
    </location>
</feature>
<feature type="compositionally biased region" description="Low complexity" evidence="1">
    <location>
        <begin position="931"/>
        <end position="940"/>
    </location>
</feature>
<feature type="compositionally biased region" description="Low complexity" evidence="1">
    <location>
        <begin position="198"/>
        <end position="239"/>
    </location>
</feature>
<evidence type="ECO:0000313" key="2">
    <source>
        <dbReference type="EMBL" id="KIH68045.1"/>
    </source>
</evidence>
<feature type="compositionally biased region" description="Polar residues" evidence="1">
    <location>
        <begin position="187"/>
        <end position="197"/>
    </location>
</feature>
<feature type="compositionally biased region" description="Low complexity" evidence="1">
    <location>
        <begin position="434"/>
        <end position="461"/>
    </location>
</feature>
<feature type="compositionally biased region" description="Low complexity" evidence="1">
    <location>
        <begin position="755"/>
        <end position="767"/>
    </location>
</feature>
<feature type="compositionally biased region" description="Low complexity" evidence="1">
    <location>
        <begin position="684"/>
        <end position="699"/>
    </location>
</feature>
<feature type="region of interest" description="Disordered" evidence="1">
    <location>
        <begin position="1"/>
        <end position="121"/>
    </location>
</feature>
<dbReference type="OrthoDB" id="10582970at2759"/>
<feature type="compositionally biased region" description="Polar residues" evidence="1">
    <location>
        <begin position="140"/>
        <end position="151"/>
    </location>
</feature>